<dbReference type="GO" id="GO:0001510">
    <property type="term" value="P:RNA methylation"/>
    <property type="evidence" value="ECO:0007669"/>
    <property type="project" value="InterPro"/>
</dbReference>
<keyword evidence="8" id="KW-0460">Magnesium</keyword>
<dbReference type="CDD" id="cd02440">
    <property type="entry name" value="AdoMet_MTases"/>
    <property type="match status" value="1"/>
</dbReference>
<keyword evidence="9" id="KW-0694">RNA-binding</keyword>
<evidence type="ECO:0000256" key="8">
    <source>
        <dbReference type="ARBA" id="ARBA00022842"/>
    </source>
</evidence>
<keyword evidence="6" id="KW-0949">S-adenosyl-L-methionine</keyword>
<evidence type="ECO:0000256" key="2">
    <source>
        <dbReference type="ARBA" id="ARBA00009026"/>
    </source>
</evidence>
<dbReference type="GO" id="GO:0005737">
    <property type="term" value="C:cytoplasm"/>
    <property type="evidence" value="ECO:0007669"/>
    <property type="project" value="TreeGrafter"/>
</dbReference>
<dbReference type="InterPro" id="IPR026610">
    <property type="entry name" value="Hen1"/>
</dbReference>
<evidence type="ECO:0000313" key="13">
    <source>
        <dbReference type="EMBL" id="KAJ1735165.1"/>
    </source>
</evidence>
<dbReference type="OrthoDB" id="2154311at2759"/>
<evidence type="ECO:0000256" key="6">
    <source>
        <dbReference type="ARBA" id="ARBA00022691"/>
    </source>
</evidence>
<dbReference type="PANTHER" id="PTHR21404:SF3">
    <property type="entry name" value="SMALL RNA 2'-O-METHYLTRANSFERASE"/>
    <property type="match status" value="1"/>
</dbReference>
<evidence type="ECO:0000256" key="10">
    <source>
        <dbReference type="ARBA" id="ARBA00023158"/>
    </source>
</evidence>
<evidence type="ECO:0000256" key="9">
    <source>
        <dbReference type="ARBA" id="ARBA00022884"/>
    </source>
</evidence>
<evidence type="ECO:0000256" key="1">
    <source>
        <dbReference type="ARBA" id="ARBA00001946"/>
    </source>
</evidence>
<dbReference type="GO" id="GO:0005634">
    <property type="term" value="C:nucleus"/>
    <property type="evidence" value="ECO:0007669"/>
    <property type="project" value="TreeGrafter"/>
</dbReference>
<keyword evidence="14" id="KW-1185">Reference proteome</keyword>
<dbReference type="GO" id="GO:0030422">
    <property type="term" value="P:siRNA processing"/>
    <property type="evidence" value="ECO:0007669"/>
    <property type="project" value="TreeGrafter"/>
</dbReference>
<comment type="cofactor">
    <cofactor evidence="1">
        <name>Mg(2+)</name>
        <dbReference type="ChEBI" id="CHEBI:18420"/>
    </cofactor>
</comment>
<keyword evidence="4" id="KW-0489">Methyltransferase</keyword>
<evidence type="ECO:0000256" key="5">
    <source>
        <dbReference type="ARBA" id="ARBA00022679"/>
    </source>
</evidence>
<evidence type="ECO:0000256" key="11">
    <source>
        <dbReference type="ARBA" id="ARBA00035025"/>
    </source>
</evidence>
<proteinExistence type="inferred from homology"/>
<comment type="similarity">
    <text evidence="2">Belongs to the methyltransferase superfamily. HEN1 family.</text>
</comment>
<keyword evidence="5" id="KW-0808">Transferase</keyword>
<comment type="catalytic activity">
    <reaction evidence="12">
        <text>small RNA 3'-end nucleotide + S-adenosyl-L-methionine = small RNA 3'-end 2'-O-methylnucleotide + S-adenosyl-L-homocysteine + H(+)</text>
        <dbReference type="Rhea" id="RHEA:37887"/>
        <dbReference type="Rhea" id="RHEA-COMP:10415"/>
        <dbReference type="Rhea" id="RHEA-COMP:10416"/>
        <dbReference type="ChEBI" id="CHEBI:15378"/>
        <dbReference type="ChEBI" id="CHEBI:57856"/>
        <dbReference type="ChEBI" id="CHEBI:59789"/>
        <dbReference type="ChEBI" id="CHEBI:74896"/>
        <dbReference type="ChEBI" id="CHEBI:74898"/>
        <dbReference type="EC" id="2.1.1.386"/>
    </reaction>
</comment>
<dbReference type="GO" id="GO:0090486">
    <property type="term" value="F:small RNA 2'-O-methyltransferase activity"/>
    <property type="evidence" value="ECO:0007669"/>
    <property type="project" value="UniProtKB-EC"/>
</dbReference>
<dbReference type="Proteomes" id="UP001143981">
    <property type="component" value="Unassembled WGS sequence"/>
</dbReference>
<keyword evidence="7" id="KW-0479">Metal-binding</keyword>
<dbReference type="Pfam" id="PF13489">
    <property type="entry name" value="Methyltransf_23"/>
    <property type="match status" value="1"/>
</dbReference>
<evidence type="ECO:0000256" key="12">
    <source>
        <dbReference type="ARBA" id="ARBA00048418"/>
    </source>
</evidence>
<dbReference type="SUPFAM" id="SSF53335">
    <property type="entry name" value="S-adenosyl-L-methionine-dependent methyltransferases"/>
    <property type="match status" value="1"/>
</dbReference>
<evidence type="ECO:0000313" key="14">
    <source>
        <dbReference type="Proteomes" id="UP001143981"/>
    </source>
</evidence>
<dbReference type="EC" id="2.1.1.386" evidence="11"/>
<dbReference type="Gene3D" id="3.40.50.150">
    <property type="entry name" value="Vaccinia Virus protein VP39"/>
    <property type="match status" value="1"/>
</dbReference>
<gene>
    <name evidence="13" type="ORF">LPJ61_000693</name>
</gene>
<sequence length="340" mass="36448">MRGAAEPYFFPAMWEQRRICIAQALRRGRAQSVLEVGCGEGNVLLFLVGPSADDEHPVTRLAGIDINADALAVAHDRLLPTDSDLRDLRVDELSIELFRGDASVPVRGLVVDAVVCTEVIEHVDEHAGVPALTAAVLGGYRPRLAVFTTPNTEFNVNFPALRYGSPEARFRDADHKFEWTRAEFAAWAHAAARAYGYEVQLSGIGMSMRNAADGFVAHGGCSQMAVFTLCPGVAGAETAGVDAGDPPRLFAEIAYPVYARPQAGPAELLGLVRGLARDIAGSDGGAVRLEDLWGVLEVRQQFKRRRALEAWLAGQPAAFDLGNSGGGDAQTPRTTLTVRA</sequence>
<dbReference type="InterPro" id="IPR029063">
    <property type="entry name" value="SAM-dependent_MTases_sf"/>
</dbReference>
<dbReference type="PANTHER" id="PTHR21404">
    <property type="entry name" value="HEN1"/>
    <property type="match status" value="1"/>
</dbReference>
<name>A0A9W8CYU1_9FUNG</name>
<dbReference type="EMBL" id="JANBOI010000038">
    <property type="protein sequence ID" value="KAJ1735165.1"/>
    <property type="molecule type" value="Genomic_DNA"/>
</dbReference>
<organism evidence="13 14">
    <name type="scientific">Coemansia biformis</name>
    <dbReference type="NCBI Taxonomy" id="1286918"/>
    <lineage>
        <taxon>Eukaryota</taxon>
        <taxon>Fungi</taxon>
        <taxon>Fungi incertae sedis</taxon>
        <taxon>Zoopagomycota</taxon>
        <taxon>Kickxellomycotina</taxon>
        <taxon>Kickxellomycetes</taxon>
        <taxon>Kickxellales</taxon>
        <taxon>Kickxellaceae</taxon>
        <taxon>Coemansia</taxon>
    </lineage>
</organism>
<evidence type="ECO:0000256" key="4">
    <source>
        <dbReference type="ARBA" id="ARBA00022603"/>
    </source>
</evidence>
<protein>
    <recommendedName>
        <fullName evidence="3">Small RNA 2'-O-methyltransferase</fullName>
        <ecNumber evidence="11">2.1.1.386</ecNumber>
    </recommendedName>
</protein>
<dbReference type="GO" id="GO:0003723">
    <property type="term" value="F:RNA binding"/>
    <property type="evidence" value="ECO:0007669"/>
    <property type="project" value="UniProtKB-KW"/>
</dbReference>
<comment type="caution">
    <text evidence="13">The sequence shown here is derived from an EMBL/GenBank/DDBJ whole genome shotgun (WGS) entry which is preliminary data.</text>
</comment>
<accession>A0A9W8CYU1</accession>
<evidence type="ECO:0000256" key="3">
    <source>
        <dbReference type="ARBA" id="ARBA00021330"/>
    </source>
</evidence>
<reference evidence="13" key="1">
    <citation type="submission" date="2022-07" db="EMBL/GenBank/DDBJ databases">
        <title>Phylogenomic reconstructions and comparative analyses of Kickxellomycotina fungi.</title>
        <authorList>
            <person name="Reynolds N.K."/>
            <person name="Stajich J.E."/>
            <person name="Barry K."/>
            <person name="Grigoriev I.V."/>
            <person name="Crous P."/>
            <person name="Smith M.E."/>
        </authorList>
    </citation>
    <scope>NUCLEOTIDE SEQUENCE</scope>
    <source>
        <strain evidence="13">BCRC 34381</strain>
    </source>
</reference>
<dbReference type="AlphaFoldDB" id="A0A9W8CYU1"/>
<keyword evidence="10" id="KW-0943">RNA-mediated gene silencing</keyword>
<dbReference type="GO" id="GO:0046872">
    <property type="term" value="F:metal ion binding"/>
    <property type="evidence" value="ECO:0007669"/>
    <property type="project" value="UniProtKB-KW"/>
</dbReference>
<evidence type="ECO:0000256" key="7">
    <source>
        <dbReference type="ARBA" id="ARBA00022723"/>
    </source>
</evidence>